<dbReference type="Gene3D" id="1.10.10.10">
    <property type="entry name" value="Winged helix-like DNA-binding domain superfamily/Winged helix DNA-binding domain"/>
    <property type="match status" value="1"/>
</dbReference>
<feature type="domain" description="ANTAR" evidence="3">
    <location>
        <begin position="197"/>
        <end position="258"/>
    </location>
</feature>
<dbReference type="SUPFAM" id="SSF52172">
    <property type="entry name" value="CheY-like"/>
    <property type="match status" value="1"/>
</dbReference>
<accession>A0ABS7FPZ3</accession>
<comment type="caution">
    <text evidence="4">The sequence shown here is derived from an EMBL/GenBank/DDBJ whole genome shotgun (WGS) entry which is preliminary data.</text>
</comment>
<organism evidence="4 5">
    <name type="scientific">Actinomadura parmotrematis</name>
    <dbReference type="NCBI Taxonomy" id="2864039"/>
    <lineage>
        <taxon>Bacteria</taxon>
        <taxon>Bacillati</taxon>
        <taxon>Actinomycetota</taxon>
        <taxon>Actinomycetes</taxon>
        <taxon>Streptosporangiales</taxon>
        <taxon>Thermomonosporaceae</taxon>
        <taxon>Actinomadura</taxon>
    </lineage>
</organism>
<dbReference type="InterPro" id="IPR029016">
    <property type="entry name" value="GAF-like_dom_sf"/>
</dbReference>
<dbReference type="InterPro" id="IPR005561">
    <property type="entry name" value="ANTAR"/>
</dbReference>
<dbReference type="Proteomes" id="UP000774570">
    <property type="component" value="Unassembled WGS sequence"/>
</dbReference>
<evidence type="ECO:0000256" key="1">
    <source>
        <dbReference type="ARBA" id="ARBA00023015"/>
    </source>
</evidence>
<dbReference type="PROSITE" id="PS50921">
    <property type="entry name" value="ANTAR"/>
    <property type="match status" value="1"/>
</dbReference>
<dbReference type="SUPFAM" id="SSF55781">
    <property type="entry name" value="GAF domain-like"/>
    <property type="match status" value="1"/>
</dbReference>
<dbReference type="RefSeq" id="WP_220164945.1">
    <property type="nucleotide sequence ID" value="NZ_JAIBOA010000004.1"/>
</dbReference>
<keyword evidence="1" id="KW-0805">Transcription regulation</keyword>
<dbReference type="Gene3D" id="3.30.450.40">
    <property type="match status" value="1"/>
</dbReference>
<dbReference type="InterPro" id="IPR011006">
    <property type="entry name" value="CheY-like_superfamily"/>
</dbReference>
<dbReference type="Pfam" id="PF03861">
    <property type="entry name" value="ANTAR"/>
    <property type="match status" value="1"/>
</dbReference>
<sequence>MTTDRSVVRPEPDGRRPASLARRLAELTGSLLAADSVEGVLQRVVGAARLLVPDADAAGITLRGPDGAVRTPARSDDAAAELDAFQHRHGEGPCLDAAAPAGPGYAYSGGLDTDPAWPRFGPHAAGRGHLAVLSTALLSSAPPGAPAAVVVDGTLTLYSRTRGALAGDNRDVALLLATHASLALRAALTASRADAERAGVQARIENLRRAVDTRTVIGQATGILMARRHLTPGDAFDVLASASQNLNVKLIRLAEGVVAAPDAADGL</sequence>
<gene>
    <name evidence="4" type="ORF">K1Y72_08660</name>
</gene>
<evidence type="ECO:0000313" key="4">
    <source>
        <dbReference type="EMBL" id="MBW8482431.1"/>
    </source>
</evidence>
<keyword evidence="2" id="KW-0804">Transcription</keyword>
<protein>
    <submittedName>
        <fullName evidence="4">ANTAR domain-containing protein</fullName>
    </submittedName>
</protein>
<keyword evidence="5" id="KW-1185">Reference proteome</keyword>
<evidence type="ECO:0000259" key="3">
    <source>
        <dbReference type="PROSITE" id="PS50921"/>
    </source>
</evidence>
<evidence type="ECO:0000256" key="2">
    <source>
        <dbReference type="ARBA" id="ARBA00023163"/>
    </source>
</evidence>
<dbReference type="PIRSF" id="PIRSF036625">
    <property type="entry name" value="GAF_ANTAR"/>
    <property type="match status" value="1"/>
</dbReference>
<proteinExistence type="predicted"/>
<dbReference type="InterPro" id="IPR036388">
    <property type="entry name" value="WH-like_DNA-bd_sf"/>
</dbReference>
<reference evidence="4 5" key="1">
    <citation type="submission" date="2021-07" db="EMBL/GenBank/DDBJ databases">
        <title>Actinomadura sp. PM05-2 isolated from lichen.</title>
        <authorList>
            <person name="Somphong A."/>
            <person name="Phongsopitanun W."/>
            <person name="Tanasupawat S."/>
            <person name="Peongsungnone V."/>
        </authorList>
    </citation>
    <scope>NUCLEOTIDE SEQUENCE [LARGE SCALE GENOMIC DNA]</scope>
    <source>
        <strain evidence="4 5">PM05-2</strain>
    </source>
</reference>
<dbReference type="InterPro" id="IPR012074">
    <property type="entry name" value="GAF_ANTAR"/>
</dbReference>
<dbReference type="SMART" id="SM01012">
    <property type="entry name" value="ANTAR"/>
    <property type="match status" value="1"/>
</dbReference>
<dbReference type="EMBL" id="JAIBOA010000004">
    <property type="protein sequence ID" value="MBW8482431.1"/>
    <property type="molecule type" value="Genomic_DNA"/>
</dbReference>
<evidence type="ECO:0000313" key="5">
    <source>
        <dbReference type="Proteomes" id="UP000774570"/>
    </source>
</evidence>
<name>A0ABS7FPZ3_9ACTN</name>